<dbReference type="PANTHER" id="PTHR33608">
    <property type="entry name" value="BLL2464 PROTEIN"/>
    <property type="match status" value="1"/>
</dbReference>
<evidence type="ECO:0000259" key="1">
    <source>
        <dbReference type="Pfam" id="PF01882"/>
    </source>
</evidence>
<sequence length="320" mass="36151">MLGNVPSMLTSHDHESLAQLQLLARSVVEGVTAGRHQSPHKGASAEFKEHRQYVRGDETRSIDWKLFGKTDRLFIRQHEEETSLRAMILVDQSGSMSYAGSRSNGLSKHHFAIRLAACLCTLLIRQQDAVGLGMCDTRLRQTIAPRSRTSHLSILLGALANSRTGGETALSQVLEEAASQLKRRGLLVLISDCFDDVQQLFSALRYFRHTGSEVVVFQVWDADELDFPFRQRTRFQSVEGVATERTVDPPSLRQRYLQQVRQFRQQLAMGASQNQIDWISCTTEQDYTSILLEYLNRRHGSPAQVARSSHQPLSDRETRG</sequence>
<dbReference type="AlphaFoldDB" id="A0A518G070"/>
<dbReference type="InterPro" id="IPR002881">
    <property type="entry name" value="DUF58"/>
</dbReference>
<dbReference type="Gene3D" id="3.40.50.410">
    <property type="entry name" value="von Willebrand factor, type A domain"/>
    <property type="match status" value="1"/>
</dbReference>
<dbReference type="Proteomes" id="UP000318017">
    <property type="component" value="Chromosome"/>
</dbReference>
<gene>
    <name evidence="2" type="ORF">Q31a_02860</name>
</gene>
<accession>A0A518G070</accession>
<name>A0A518G070_9BACT</name>
<dbReference type="PANTHER" id="PTHR33608:SF7">
    <property type="entry name" value="DUF58 DOMAIN-CONTAINING PROTEIN"/>
    <property type="match status" value="1"/>
</dbReference>
<proteinExistence type="predicted"/>
<dbReference type="EMBL" id="CP036298">
    <property type="protein sequence ID" value="QDV22007.1"/>
    <property type="molecule type" value="Genomic_DNA"/>
</dbReference>
<protein>
    <recommendedName>
        <fullName evidence="1">DUF58 domain-containing protein</fullName>
    </recommendedName>
</protein>
<dbReference type="InterPro" id="IPR036465">
    <property type="entry name" value="vWFA_dom_sf"/>
</dbReference>
<dbReference type="KEGG" id="ahel:Q31a_02860"/>
<dbReference type="SUPFAM" id="SSF53300">
    <property type="entry name" value="vWA-like"/>
    <property type="match status" value="1"/>
</dbReference>
<keyword evidence="3" id="KW-1185">Reference proteome</keyword>
<evidence type="ECO:0000313" key="3">
    <source>
        <dbReference type="Proteomes" id="UP000318017"/>
    </source>
</evidence>
<feature type="domain" description="DUF58" evidence="1">
    <location>
        <begin position="49"/>
        <end position="264"/>
    </location>
</feature>
<dbReference type="Pfam" id="PF01882">
    <property type="entry name" value="DUF58"/>
    <property type="match status" value="1"/>
</dbReference>
<reference evidence="2 3" key="1">
    <citation type="submission" date="2019-02" db="EMBL/GenBank/DDBJ databases">
        <title>Deep-cultivation of Planctomycetes and their phenomic and genomic characterization uncovers novel biology.</title>
        <authorList>
            <person name="Wiegand S."/>
            <person name="Jogler M."/>
            <person name="Boedeker C."/>
            <person name="Pinto D."/>
            <person name="Vollmers J."/>
            <person name="Rivas-Marin E."/>
            <person name="Kohn T."/>
            <person name="Peeters S.H."/>
            <person name="Heuer A."/>
            <person name="Rast P."/>
            <person name="Oberbeckmann S."/>
            <person name="Bunk B."/>
            <person name="Jeske O."/>
            <person name="Meyerdierks A."/>
            <person name="Storesund J.E."/>
            <person name="Kallscheuer N."/>
            <person name="Luecker S."/>
            <person name="Lage O.M."/>
            <person name="Pohl T."/>
            <person name="Merkel B.J."/>
            <person name="Hornburger P."/>
            <person name="Mueller R.-W."/>
            <person name="Bruemmer F."/>
            <person name="Labrenz M."/>
            <person name="Spormann A.M."/>
            <person name="Op den Camp H."/>
            <person name="Overmann J."/>
            <person name="Amann R."/>
            <person name="Jetten M.S.M."/>
            <person name="Mascher T."/>
            <person name="Medema M.H."/>
            <person name="Devos D.P."/>
            <person name="Kaster A.-K."/>
            <person name="Ovreas L."/>
            <person name="Rohde M."/>
            <person name="Galperin M.Y."/>
            <person name="Jogler C."/>
        </authorList>
    </citation>
    <scope>NUCLEOTIDE SEQUENCE [LARGE SCALE GENOMIC DNA]</scope>
    <source>
        <strain evidence="2 3">Q31a</strain>
    </source>
</reference>
<organism evidence="2 3">
    <name type="scientific">Aureliella helgolandensis</name>
    <dbReference type="NCBI Taxonomy" id="2527968"/>
    <lineage>
        <taxon>Bacteria</taxon>
        <taxon>Pseudomonadati</taxon>
        <taxon>Planctomycetota</taxon>
        <taxon>Planctomycetia</taxon>
        <taxon>Pirellulales</taxon>
        <taxon>Pirellulaceae</taxon>
        <taxon>Aureliella</taxon>
    </lineage>
</organism>
<evidence type="ECO:0000313" key="2">
    <source>
        <dbReference type="EMBL" id="QDV22007.1"/>
    </source>
</evidence>